<dbReference type="PANTHER" id="PTHR37841:SF1">
    <property type="entry name" value="DUF3298 DOMAIN-CONTAINING PROTEIN"/>
    <property type="match status" value="1"/>
</dbReference>
<dbReference type="SUPFAM" id="SSF69360">
    <property type="entry name" value="Cell wall binding repeat"/>
    <property type="match status" value="1"/>
</dbReference>
<dbReference type="RefSeq" id="WP_089715127.1">
    <property type="nucleotide sequence ID" value="NZ_FMAR01000018.1"/>
</dbReference>
<dbReference type="Pfam" id="PF14903">
    <property type="entry name" value="WG_beta_rep"/>
    <property type="match status" value="1"/>
</dbReference>
<dbReference type="InterPro" id="IPR032774">
    <property type="entry name" value="WG_beta_rep"/>
</dbReference>
<name>A0A1C4FXT9_9BACT</name>
<evidence type="ECO:0000313" key="1">
    <source>
        <dbReference type="EMBL" id="SCC60760.1"/>
    </source>
</evidence>
<reference evidence="1 2" key="1">
    <citation type="submission" date="2016-08" db="EMBL/GenBank/DDBJ databases">
        <authorList>
            <person name="Seilhamer J.J."/>
        </authorList>
    </citation>
    <scope>NUCLEOTIDE SEQUENCE [LARGE SCALE GENOMIC DNA]</scope>
    <source>
        <strain evidence="1 2">A37T2</strain>
    </source>
</reference>
<dbReference type="OrthoDB" id="1420171at2"/>
<evidence type="ECO:0000313" key="2">
    <source>
        <dbReference type="Proteomes" id="UP000242818"/>
    </source>
</evidence>
<keyword evidence="2" id="KW-1185">Reference proteome</keyword>
<accession>A0A1C4FXT9</accession>
<protein>
    <submittedName>
        <fullName evidence="1">WG containing repeat-containing protein</fullName>
    </submittedName>
</protein>
<organism evidence="1 2">
    <name type="scientific">Chitinophaga costaii</name>
    <dbReference type="NCBI Taxonomy" id="1335309"/>
    <lineage>
        <taxon>Bacteria</taxon>
        <taxon>Pseudomonadati</taxon>
        <taxon>Bacteroidota</taxon>
        <taxon>Chitinophagia</taxon>
        <taxon>Chitinophagales</taxon>
        <taxon>Chitinophagaceae</taxon>
        <taxon>Chitinophaga</taxon>
    </lineage>
</organism>
<dbReference type="PANTHER" id="PTHR37841">
    <property type="entry name" value="GLR2918 PROTEIN"/>
    <property type="match status" value="1"/>
</dbReference>
<dbReference type="Proteomes" id="UP000242818">
    <property type="component" value="Unassembled WGS sequence"/>
</dbReference>
<proteinExistence type="predicted"/>
<dbReference type="EMBL" id="FMAR01000018">
    <property type="protein sequence ID" value="SCC60760.1"/>
    <property type="molecule type" value="Genomic_DNA"/>
</dbReference>
<dbReference type="STRING" id="1335309.GA0116948_11828"/>
<gene>
    <name evidence="1" type="ORF">GA0116948_11828</name>
</gene>
<sequence>MLLHYHQTKILLPVMLCSFLFGKGKIYTPGNEVTSHLIPWLTTGGKYGYADNSGKMFIHPQFDDAQLFQHGFAVVGKNNKYGVINTEGKFVIPMAYPFVEISKCGNFTWAVLKKEHNAWWQFWHWKLLPQWNILGGKSGPFLVTKVPRAQWSVMAIPGRKTLFVQRRMDDKGLWGNSQYWKKDWQPNRTPPADISIRATDTLIAVSNVVFHLGENNKLIKINRHFQYFTASHEMMVQIGENRYQIINEKGKPVNSIIYSKEKYLTIQDEQNAHISIPITHTEMPAYPVMAALFKNSKGQYFLPPNFTSPFPHVMQAYNNGKDTLTAAEILKNAVLINAIPNSMDFLIISSAGHDASKGWMGFIIKKDGSWNTKIPLRNGVKAMLPDGRIVYNDKENKGVLDTDHIFHSMPLSNIVPCQYHHDWYMGKDTASGKYGVYDVGNKRWQVMPKYNYLQHEIAPGIAIYTIHKQDSNASQKEWYGLLNIDRDKAITPPEYDRINADGRVWKQVNGNQMSFYINPETGDAYRDK</sequence>
<dbReference type="AlphaFoldDB" id="A0A1C4FXT9"/>